<evidence type="ECO:0000313" key="2">
    <source>
        <dbReference type="Proteomes" id="UP001470230"/>
    </source>
</evidence>
<reference evidence="1 2" key="1">
    <citation type="submission" date="2024-04" db="EMBL/GenBank/DDBJ databases">
        <title>Tritrichomonas musculus Genome.</title>
        <authorList>
            <person name="Alves-Ferreira E."/>
            <person name="Grigg M."/>
            <person name="Lorenzi H."/>
            <person name="Galac M."/>
        </authorList>
    </citation>
    <scope>NUCLEOTIDE SEQUENCE [LARGE SCALE GENOMIC DNA]</scope>
    <source>
        <strain evidence="1 2">EAF2021</strain>
    </source>
</reference>
<keyword evidence="2" id="KW-1185">Reference proteome</keyword>
<evidence type="ECO:0000313" key="1">
    <source>
        <dbReference type="EMBL" id="KAK8883745.1"/>
    </source>
</evidence>
<gene>
    <name evidence="1" type="ORF">M9Y10_042844</name>
</gene>
<dbReference type="Proteomes" id="UP001470230">
    <property type="component" value="Unassembled WGS sequence"/>
</dbReference>
<dbReference type="SUPFAM" id="SSF54236">
    <property type="entry name" value="Ubiquitin-like"/>
    <property type="match status" value="1"/>
</dbReference>
<dbReference type="EMBL" id="JAPFFF010000008">
    <property type="protein sequence ID" value="KAK8883745.1"/>
    <property type="molecule type" value="Genomic_DNA"/>
</dbReference>
<protein>
    <recommendedName>
        <fullName evidence="3">Ubiquitin-like domain-containing protein</fullName>
    </recommendedName>
</protein>
<accession>A0ABR2K0V5</accession>
<dbReference type="InterPro" id="IPR029071">
    <property type="entry name" value="Ubiquitin-like_domsf"/>
</dbReference>
<proteinExistence type="predicted"/>
<sequence>MSYTIKYKLQKGVPLKIEIPETSTVKDLLNIVNKKHHLHLKTAYLTNFGSYLDNKDKLSNWSPNDKDAIFYFSNDDHINFADFELSLENKKTKIPPNFIFQNTSSISSSDTCKVNYKLKKGEIQIIEVPRNSTVGELINKINIKHQLKLKKAYNVNYGSYMDKDDVLSKWKPEEKDSLFYFTTKDEIVFSDFEEDI</sequence>
<organism evidence="1 2">
    <name type="scientific">Tritrichomonas musculus</name>
    <dbReference type="NCBI Taxonomy" id="1915356"/>
    <lineage>
        <taxon>Eukaryota</taxon>
        <taxon>Metamonada</taxon>
        <taxon>Parabasalia</taxon>
        <taxon>Tritrichomonadida</taxon>
        <taxon>Tritrichomonadidae</taxon>
        <taxon>Tritrichomonas</taxon>
    </lineage>
</organism>
<name>A0ABR2K0V5_9EUKA</name>
<comment type="caution">
    <text evidence="1">The sequence shown here is derived from an EMBL/GenBank/DDBJ whole genome shotgun (WGS) entry which is preliminary data.</text>
</comment>
<evidence type="ECO:0008006" key="3">
    <source>
        <dbReference type="Google" id="ProtNLM"/>
    </source>
</evidence>